<dbReference type="SUPFAM" id="SSF52047">
    <property type="entry name" value="RNI-like"/>
    <property type="match status" value="1"/>
</dbReference>
<comment type="caution">
    <text evidence="1">The sequence shown here is derived from an EMBL/GenBank/DDBJ whole genome shotgun (WGS) entry which is preliminary data.</text>
</comment>
<evidence type="ECO:0008006" key="3">
    <source>
        <dbReference type="Google" id="ProtNLM"/>
    </source>
</evidence>
<dbReference type="Proteomes" id="UP001194696">
    <property type="component" value="Unassembled WGS sequence"/>
</dbReference>
<gene>
    <name evidence="1" type="ORF">BGZ96_003178</name>
</gene>
<reference evidence="1 2" key="1">
    <citation type="journal article" date="2020" name="Fungal Divers.">
        <title>Resolving the Mortierellaceae phylogeny through synthesis of multi-gene phylogenetics and phylogenomics.</title>
        <authorList>
            <person name="Vandepol N."/>
            <person name="Liber J."/>
            <person name="Desiro A."/>
            <person name="Na H."/>
            <person name="Kennedy M."/>
            <person name="Barry K."/>
            <person name="Grigoriev I.V."/>
            <person name="Miller A.N."/>
            <person name="O'Donnell K."/>
            <person name="Stajich J.E."/>
            <person name="Bonito G."/>
        </authorList>
    </citation>
    <scope>NUCLEOTIDE SEQUENCE [LARGE SCALE GENOMIC DNA]</scope>
    <source>
        <strain evidence="1 2">AD045</strain>
    </source>
</reference>
<sequence>MRAAALTTNAMQQQKPLNIPEIRTNVGWCLDRCDVFSCALSEQVNAHGFDFLRRSKASLTFLRLIRKPFEPGYGIDPVQDCIPPDVCVDPSTSRLTKLSLHKISLNREGFDHTLRSSPNLNILNLTTSCILTGGYIETVGAGITGSDYDLDQDGGDDSFSEMEVAETVVVDGSAMRWRPFRHQGIIELAASLRGIFEPDPNVPSLSLLRHFPRLEELYLSDLELISWVKPSIVREEVNVCCPDLCIIGFRSSPSPAVEKLVTHAFDNLTEVQLEGHAYTFGVFYGLLHHHKTLTSIVTFTGPGPSFDSTQPEPLDNVFKVQGRAIQLLLQILPLTYACFHEHKMKIEWMEEKPWRGTLEDLFVRIEGLDTEQKTEKTLTAWVECWNKYNDAVQQSEGISSSSPLVEDSKVDVSGVVKQVTVTDSIVKLEHGEGIPMTSQSKQHQNVMVMLAPKQAH</sequence>
<evidence type="ECO:0000313" key="1">
    <source>
        <dbReference type="EMBL" id="KAG0293190.1"/>
    </source>
</evidence>
<dbReference type="EMBL" id="JAAAIM010000166">
    <property type="protein sequence ID" value="KAG0293190.1"/>
    <property type="molecule type" value="Genomic_DNA"/>
</dbReference>
<protein>
    <recommendedName>
        <fullName evidence="3">F-box domain-containing protein</fullName>
    </recommendedName>
</protein>
<name>A0ABQ7K8I2_9FUNG</name>
<accession>A0ABQ7K8I2</accession>
<keyword evidence="2" id="KW-1185">Reference proteome</keyword>
<organism evidence="1 2">
    <name type="scientific">Linnemannia gamsii</name>
    <dbReference type="NCBI Taxonomy" id="64522"/>
    <lineage>
        <taxon>Eukaryota</taxon>
        <taxon>Fungi</taxon>
        <taxon>Fungi incertae sedis</taxon>
        <taxon>Mucoromycota</taxon>
        <taxon>Mortierellomycotina</taxon>
        <taxon>Mortierellomycetes</taxon>
        <taxon>Mortierellales</taxon>
        <taxon>Mortierellaceae</taxon>
        <taxon>Linnemannia</taxon>
    </lineage>
</organism>
<evidence type="ECO:0000313" key="2">
    <source>
        <dbReference type="Proteomes" id="UP001194696"/>
    </source>
</evidence>
<proteinExistence type="predicted"/>